<keyword evidence="6" id="KW-1185">Reference proteome</keyword>
<evidence type="ECO:0000313" key="5">
    <source>
        <dbReference type="EMBL" id="RNA30362.1"/>
    </source>
</evidence>
<dbReference type="STRING" id="10195.A0A3M7S3K8"/>
<comment type="subcellular location">
    <subcellularLocation>
        <location evidence="1">Nucleus</location>
        <location evidence="1">Nucleolus</location>
    </subcellularLocation>
</comment>
<dbReference type="CDD" id="cd23338">
    <property type="entry name" value="beta-trefoil_FSCN_FRG1"/>
    <property type="match status" value="1"/>
</dbReference>
<evidence type="ECO:0000256" key="4">
    <source>
        <dbReference type="SAM" id="MobiDB-lite"/>
    </source>
</evidence>
<dbReference type="SUPFAM" id="SSF50405">
    <property type="entry name" value="Actin-crosslinking proteins"/>
    <property type="match status" value="1"/>
</dbReference>
<dbReference type="EMBL" id="REGN01002093">
    <property type="protein sequence ID" value="RNA30362.1"/>
    <property type="molecule type" value="Genomic_DNA"/>
</dbReference>
<evidence type="ECO:0000256" key="1">
    <source>
        <dbReference type="ARBA" id="ARBA00004604"/>
    </source>
</evidence>
<dbReference type="GO" id="GO:0055120">
    <property type="term" value="C:striated muscle dense body"/>
    <property type="evidence" value="ECO:0007669"/>
    <property type="project" value="TreeGrafter"/>
</dbReference>
<evidence type="ECO:0000313" key="6">
    <source>
        <dbReference type="Proteomes" id="UP000276133"/>
    </source>
</evidence>
<comment type="similarity">
    <text evidence="2">Belongs to the FRG1 family.</text>
</comment>
<feature type="region of interest" description="Disordered" evidence="4">
    <location>
        <begin position="1"/>
        <end position="49"/>
    </location>
</feature>
<evidence type="ECO:0000256" key="2">
    <source>
        <dbReference type="ARBA" id="ARBA00010878"/>
    </source>
</evidence>
<dbReference type="Pfam" id="PF06229">
    <property type="entry name" value="FRG1"/>
    <property type="match status" value="1"/>
</dbReference>
<dbReference type="PANTHER" id="PTHR12928:SF0">
    <property type="entry name" value="FSHD REGION GENE 1"/>
    <property type="match status" value="1"/>
</dbReference>
<dbReference type="GO" id="GO:0071013">
    <property type="term" value="C:catalytic step 2 spliceosome"/>
    <property type="evidence" value="ECO:0007669"/>
    <property type="project" value="TreeGrafter"/>
</dbReference>
<protein>
    <submittedName>
        <fullName evidence="5">FRG1</fullName>
    </submittedName>
</protein>
<dbReference type="InterPro" id="IPR008999">
    <property type="entry name" value="Actin-crosslinking"/>
</dbReference>
<name>A0A3M7S3K8_BRAPC</name>
<dbReference type="PANTHER" id="PTHR12928">
    <property type="entry name" value="FRG1 PROTEIN"/>
    <property type="match status" value="1"/>
</dbReference>
<dbReference type="Gene3D" id="2.80.10.50">
    <property type="match status" value="1"/>
</dbReference>
<accession>A0A3M7S3K8</accession>
<organism evidence="5 6">
    <name type="scientific">Brachionus plicatilis</name>
    <name type="common">Marine rotifer</name>
    <name type="synonym">Brachionus muelleri</name>
    <dbReference type="NCBI Taxonomy" id="10195"/>
    <lineage>
        <taxon>Eukaryota</taxon>
        <taxon>Metazoa</taxon>
        <taxon>Spiralia</taxon>
        <taxon>Gnathifera</taxon>
        <taxon>Rotifera</taxon>
        <taxon>Eurotatoria</taxon>
        <taxon>Monogononta</taxon>
        <taxon>Pseudotrocha</taxon>
        <taxon>Ploima</taxon>
        <taxon>Brachionidae</taxon>
        <taxon>Brachionus</taxon>
    </lineage>
</organism>
<dbReference type="GO" id="GO:0005730">
    <property type="term" value="C:nucleolus"/>
    <property type="evidence" value="ECO:0007669"/>
    <property type="project" value="UniProtKB-SubCell"/>
</dbReference>
<evidence type="ECO:0000256" key="3">
    <source>
        <dbReference type="ARBA" id="ARBA00023242"/>
    </source>
</evidence>
<keyword evidence="3" id="KW-0539">Nucleus</keyword>
<comment type="caution">
    <text evidence="5">The sequence shown here is derived from an EMBL/GenBank/DDBJ whole genome shotgun (WGS) entry which is preliminary data.</text>
</comment>
<dbReference type="OrthoDB" id="5539371at2759"/>
<gene>
    <name evidence="5" type="ORF">BpHYR1_047325</name>
</gene>
<proteinExistence type="inferred from homology"/>
<dbReference type="AlphaFoldDB" id="A0A3M7S3K8"/>
<dbReference type="Proteomes" id="UP000276133">
    <property type="component" value="Unassembled WGS sequence"/>
</dbReference>
<sequence>MSDGLSGAKIGKLKLKGESNSSNSKSKKSKKRKSDSLSQSDHQKADQKAHGGGWLIENFDQILGSIFIEFNEFMYMHGLENGLFVIGAPHTAGDSPDANEVFTAIKVDENYIALKSAYGKYLSTNSHGLVIGRSDAISPKEYFKVEFDYDYDGRKIYLKASNDKFVSVNSDGDIVAIKTEKTDCELMIRSMNKRELNVSKKDLPEEEQADDLKNVELNYVKKFQKFQDKKIKLSKEDVKELSVAKDTGILHEKLLDRREKMKSDRYCK</sequence>
<dbReference type="GO" id="GO:0051015">
    <property type="term" value="F:actin filament binding"/>
    <property type="evidence" value="ECO:0007669"/>
    <property type="project" value="TreeGrafter"/>
</dbReference>
<dbReference type="InterPro" id="IPR010414">
    <property type="entry name" value="FRG1"/>
</dbReference>
<reference evidence="5 6" key="1">
    <citation type="journal article" date="2018" name="Sci. Rep.">
        <title>Genomic signatures of local adaptation to the degree of environmental predictability in rotifers.</title>
        <authorList>
            <person name="Franch-Gras L."/>
            <person name="Hahn C."/>
            <person name="Garcia-Roger E.M."/>
            <person name="Carmona M.J."/>
            <person name="Serra M."/>
            <person name="Gomez A."/>
        </authorList>
    </citation>
    <scope>NUCLEOTIDE SEQUENCE [LARGE SCALE GENOMIC DNA]</scope>
    <source>
        <strain evidence="5">HYR1</strain>
    </source>
</reference>